<evidence type="ECO:0000313" key="2">
    <source>
        <dbReference type="Proteomes" id="UP001232148"/>
    </source>
</evidence>
<dbReference type="AlphaFoldDB" id="A0AAD9M0B9"/>
<comment type="caution">
    <text evidence="1">The sequence shown here is derived from an EMBL/GenBank/DDBJ whole genome shotgun (WGS) entry which is preliminary data.</text>
</comment>
<name>A0AAD9M0B9_9PEZI</name>
<protein>
    <submittedName>
        <fullName evidence="1">Uncharacterized protein</fullName>
    </submittedName>
</protein>
<gene>
    <name evidence="1" type="ORF">LX32DRAFT_437861</name>
</gene>
<evidence type="ECO:0000313" key="1">
    <source>
        <dbReference type="EMBL" id="KAK2027507.1"/>
    </source>
</evidence>
<proteinExistence type="predicted"/>
<organism evidence="1 2">
    <name type="scientific">Colletotrichum zoysiae</name>
    <dbReference type="NCBI Taxonomy" id="1216348"/>
    <lineage>
        <taxon>Eukaryota</taxon>
        <taxon>Fungi</taxon>
        <taxon>Dikarya</taxon>
        <taxon>Ascomycota</taxon>
        <taxon>Pezizomycotina</taxon>
        <taxon>Sordariomycetes</taxon>
        <taxon>Hypocreomycetidae</taxon>
        <taxon>Glomerellales</taxon>
        <taxon>Glomerellaceae</taxon>
        <taxon>Colletotrichum</taxon>
        <taxon>Colletotrichum graminicola species complex</taxon>
    </lineage>
</organism>
<keyword evidence="2" id="KW-1185">Reference proteome</keyword>
<accession>A0AAD9M0B9</accession>
<dbReference type="EMBL" id="MU842894">
    <property type="protein sequence ID" value="KAK2027507.1"/>
    <property type="molecule type" value="Genomic_DNA"/>
</dbReference>
<reference evidence="1" key="1">
    <citation type="submission" date="2021-06" db="EMBL/GenBank/DDBJ databases">
        <title>Comparative genomics, transcriptomics and evolutionary studies reveal genomic signatures of adaptation to plant cell wall in hemibiotrophic fungi.</title>
        <authorList>
            <consortium name="DOE Joint Genome Institute"/>
            <person name="Baroncelli R."/>
            <person name="Diaz J.F."/>
            <person name="Benocci T."/>
            <person name="Peng M."/>
            <person name="Battaglia E."/>
            <person name="Haridas S."/>
            <person name="Andreopoulos W."/>
            <person name="Labutti K."/>
            <person name="Pangilinan J."/>
            <person name="Floch G.L."/>
            <person name="Makela M.R."/>
            <person name="Henrissat B."/>
            <person name="Grigoriev I.V."/>
            <person name="Crouch J.A."/>
            <person name="De Vries R.P."/>
            <person name="Sukno S.A."/>
            <person name="Thon M.R."/>
        </authorList>
    </citation>
    <scope>NUCLEOTIDE SEQUENCE</scope>
    <source>
        <strain evidence="1">MAFF235873</strain>
    </source>
</reference>
<sequence length="120" mass="13365">MFRSYTPSRWFGHWHGLLLAFRNFSPPNLSVPPCHPSPPSPSPIPPSMDLLRPRPEVSMFFEPQLEGLVCELVIACSTWAPAGRCAASRPAKTVGKKYLQGHDQPRWSLLVFLVSPQVAS</sequence>
<dbReference type="Proteomes" id="UP001232148">
    <property type="component" value="Unassembled WGS sequence"/>
</dbReference>